<sequence length="400" mass="42709">MGFKSSLAALLLAVPWTLGHPGEKVPLHAATLPRSLNHCKKRFSEPEFVRKTVEIHGREFSKVRRAFGFEQEHEPMIHKRDYISVNRIDHKSNKTVSWTTDPATLFTDAGACMLTPAVDQGPLYVKGEDVRRNITEGQAGIRMTFVIQVVDYHTCNPVPNAYLDVWSSNATGMYVGVQGYPGMGDPNDASILKGTTLRGVQPTDDHGIAVFDSLIPGHYTGRATHIHTITWLGATKQPNNTITGGNAAHVGQLFFDQPMLTQANTLHPYVTNKQTVTQNVADYYFMAMSNGGDPVLRYSLVGDKLEDGIFAWIRYGIDTTAKKNVDPAAFWTANGGVMNPTGPISQITGGGIFGGGGFGGFPGFGGGGAGGGGGGGFGGFGGGGFGGFGRKKRAAQKKAD</sequence>
<proteinExistence type="predicted"/>
<comment type="caution">
    <text evidence="2">The sequence shown here is derived from an EMBL/GenBank/DDBJ whole genome shotgun (WGS) entry which is preliminary data.</text>
</comment>
<evidence type="ECO:0000313" key="3">
    <source>
        <dbReference type="Proteomes" id="UP001586593"/>
    </source>
</evidence>
<dbReference type="Gene3D" id="2.60.130.10">
    <property type="entry name" value="Aromatic compound dioxygenase"/>
    <property type="match status" value="1"/>
</dbReference>
<feature type="chain" id="PRO_5047129227" description="Intradiol ring-cleavage dioxygenases domain-containing protein" evidence="1">
    <location>
        <begin position="20"/>
        <end position="400"/>
    </location>
</feature>
<dbReference type="PANTHER" id="PTHR34315:SF1">
    <property type="entry name" value="INTRADIOL RING-CLEAVAGE DIOXYGENASES DOMAIN-CONTAINING PROTEIN-RELATED"/>
    <property type="match status" value="1"/>
</dbReference>
<evidence type="ECO:0000256" key="1">
    <source>
        <dbReference type="SAM" id="SignalP"/>
    </source>
</evidence>
<reference evidence="2 3" key="1">
    <citation type="journal article" date="2024" name="Commun. Biol.">
        <title>Comparative genomic analysis of thermophilic fungi reveals convergent evolutionary adaptations and gene losses.</title>
        <authorList>
            <person name="Steindorff A.S."/>
            <person name="Aguilar-Pontes M.V."/>
            <person name="Robinson A.J."/>
            <person name="Andreopoulos B."/>
            <person name="LaButti K."/>
            <person name="Kuo A."/>
            <person name="Mondo S."/>
            <person name="Riley R."/>
            <person name="Otillar R."/>
            <person name="Haridas S."/>
            <person name="Lipzen A."/>
            <person name="Grimwood J."/>
            <person name="Schmutz J."/>
            <person name="Clum A."/>
            <person name="Reid I.D."/>
            <person name="Moisan M.C."/>
            <person name="Butler G."/>
            <person name="Nguyen T.T.M."/>
            <person name="Dewar K."/>
            <person name="Conant G."/>
            <person name="Drula E."/>
            <person name="Henrissat B."/>
            <person name="Hansel C."/>
            <person name="Singer S."/>
            <person name="Hutchinson M.I."/>
            <person name="de Vries R.P."/>
            <person name="Natvig D.O."/>
            <person name="Powell A.J."/>
            <person name="Tsang A."/>
            <person name="Grigoriev I.V."/>
        </authorList>
    </citation>
    <scope>NUCLEOTIDE SEQUENCE [LARGE SCALE GENOMIC DNA]</scope>
    <source>
        <strain evidence="2 3">ATCC 24622</strain>
    </source>
</reference>
<dbReference type="Proteomes" id="UP001586593">
    <property type="component" value="Unassembled WGS sequence"/>
</dbReference>
<dbReference type="EMBL" id="JAZHXJ010000108">
    <property type="protein sequence ID" value="KAL1874354.1"/>
    <property type="molecule type" value="Genomic_DNA"/>
</dbReference>
<organism evidence="2 3">
    <name type="scientific">Phialemonium thermophilum</name>
    <dbReference type="NCBI Taxonomy" id="223376"/>
    <lineage>
        <taxon>Eukaryota</taxon>
        <taxon>Fungi</taxon>
        <taxon>Dikarya</taxon>
        <taxon>Ascomycota</taxon>
        <taxon>Pezizomycotina</taxon>
        <taxon>Sordariomycetes</taxon>
        <taxon>Sordariomycetidae</taxon>
        <taxon>Cephalothecales</taxon>
        <taxon>Cephalothecaceae</taxon>
        <taxon>Phialemonium</taxon>
    </lineage>
</organism>
<name>A0ABR3XFF5_9PEZI</name>
<keyword evidence="3" id="KW-1185">Reference proteome</keyword>
<evidence type="ECO:0000313" key="2">
    <source>
        <dbReference type="EMBL" id="KAL1874354.1"/>
    </source>
</evidence>
<dbReference type="CDD" id="cd03457">
    <property type="entry name" value="intradiol_dioxygenase_like"/>
    <property type="match status" value="1"/>
</dbReference>
<feature type="signal peptide" evidence="1">
    <location>
        <begin position="1"/>
        <end position="19"/>
    </location>
</feature>
<dbReference type="InterPro" id="IPR015889">
    <property type="entry name" value="Intradiol_dOase_core"/>
</dbReference>
<gene>
    <name evidence="2" type="ORF">VTK73DRAFT_437</name>
</gene>
<keyword evidence="1" id="KW-0732">Signal</keyword>
<dbReference type="PANTHER" id="PTHR34315">
    <property type="match status" value="1"/>
</dbReference>
<protein>
    <recommendedName>
        <fullName evidence="4">Intradiol ring-cleavage dioxygenases domain-containing protein</fullName>
    </recommendedName>
</protein>
<accession>A0ABR3XFF5</accession>
<evidence type="ECO:0008006" key="4">
    <source>
        <dbReference type="Google" id="ProtNLM"/>
    </source>
</evidence>
<dbReference type="SUPFAM" id="SSF49482">
    <property type="entry name" value="Aromatic compound dioxygenase"/>
    <property type="match status" value="1"/>
</dbReference>